<dbReference type="EMBL" id="JABANM010026910">
    <property type="protein sequence ID" value="KAF4712203.1"/>
    <property type="molecule type" value="Genomic_DNA"/>
</dbReference>
<protein>
    <submittedName>
        <fullName evidence="1">Uncharacterized protein</fullName>
    </submittedName>
</protein>
<evidence type="ECO:0000313" key="2">
    <source>
        <dbReference type="Proteomes" id="UP000574390"/>
    </source>
</evidence>
<dbReference type="InterPro" id="IPR020103">
    <property type="entry name" value="PsdUridine_synth_cat_dom_sf"/>
</dbReference>
<dbReference type="AlphaFoldDB" id="A0A7J6QV99"/>
<dbReference type="GO" id="GO:0003723">
    <property type="term" value="F:RNA binding"/>
    <property type="evidence" value="ECO:0007669"/>
    <property type="project" value="InterPro"/>
</dbReference>
<proteinExistence type="predicted"/>
<sequence length="114" mass="12592">MAHIGHPLVCDPKYGNPTDPEAARAVCATDRLWCPRTFLHSYRLCYNQPIDVVDEKDATVDVYVPLPLDLRLALAKLTSVSDDCAETARWLSGKKGDVEGRSFLSNQKSSDGDI</sequence>
<gene>
    <name evidence="1" type="ORF">FOZ62_012408</name>
</gene>
<reference evidence="1 2" key="1">
    <citation type="submission" date="2020-04" db="EMBL/GenBank/DDBJ databases">
        <title>Perkinsus olseni comparative genomics.</title>
        <authorList>
            <person name="Bogema D.R."/>
        </authorList>
    </citation>
    <scope>NUCLEOTIDE SEQUENCE [LARGE SCALE GENOMIC DNA]</scope>
    <source>
        <strain evidence="1">ATCC PRA-205</strain>
    </source>
</reference>
<organism evidence="1 2">
    <name type="scientific">Perkinsus olseni</name>
    <name type="common">Perkinsus atlanticus</name>
    <dbReference type="NCBI Taxonomy" id="32597"/>
    <lineage>
        <taxon>Eukaryota</taxon>
        <taxon>Sar</taxon>
        <taxon>Alveolata</taxon>
        <taxon>Perkinsozoa</taxon>
        <taxon>Perkinsea</taxon>
        <taxon>Perkinsida</taxon>
        <taxon>Perkinsidae</taxon>
        <taxon>Perkinsus</taxon>
    </lineage>
</organism>
<dbReference type="Gene3D" id="3.30.2350.10">
    <property type="entry name" value="Pseudouridine synthase"/>
    <property type="match status" value="1"/>
</dbReference>
<comment type="caution">
    <text evidence="1">The sequence shown here is derived from an EMBL/GenBank/DDBJ whole genome shotgun (WGS) entry which is preliminary data.</text>
</comment>
<name>A0A7J6QV99_PEROL</name>
<dbReference type="GO" id="GO:0001522">
    <property type="term" value="P:pseudouridine synthesis"/>
    <property type="evidence" value="ECO:0007669"/>
    <property type="project" value="InterPro"/>
</dbReference>
<accession>A0A7J6QV99</accession>
<dbReference type="GO" id="GO:0009982">
    <property type="term" value="F:pseudouridine synthase activity"/>
    <property type="evidence" value="ECO:0007669"/>
    <property type="project" value="InterPro"/>
</dbReference>
<dbReference type="SUPFAM" id="SSF55120">
    <property type="entry name" value="Pseudouridine synthase"/>
    <property type="match status" value="1"/>
</dbReference>
<dbReference type="Proteomes" id="UP000574390">
    <property type="component" value="Unassembled WGS sequence"/>
</dbReference>
<evidence type="ECO:0000313" key="1">
    <source>
        <dbReference type="EMBL" id="KAF4712203.1"/>
    </source>
</evidence>